<dbReference type="AlphaFoldDB" id="A0A655QPX8"/>
<dbReference type="Proteomes" id="UP000044806">
    <property type="component" value="Unassembled WGS sequence"/>
</dbReference>
<protein>
    <submittedName>
        <fullName evidence="1">Uncharacterized protein</fullName>
    </submittedName>
</protein>
<organism evidence="1 2">
    <name type="scientific">Vibrio cholerae</name>
    <dbReference type="NCBI Taxonomy" id="666"/>
    <lineage>
        <taxon>Bacteria</taxon>
        <taxon>Pseudomonadati</taxon>
        <taxon>Pseudomonadota</taxon>
        <taxon>Gammaproteobacteria</taxon>
        <taxon>Vibrionales</taxon>
        <taxon>Vibrionaceae</taxon>
        <taxon>Vibrio</taxon>
    </lineage>
</organism>
<name>A0A655QPX8_VIBCL</name>
<proteinExistence type="predicted"/>
<gene>
    <name evidence="1" type="ORF">ERS013165_02207</name>
</gene>
<reference evidence="1 2" key="1">
    <citation type="submission" date="2015-07" db="EMBL/GenBank/DDBJ databases">
        <authorList>
            <consortium name="Pathogen Informatics"/>
        </authorList>
    </citation>
    <scope>NUCLEOTIDE SEQUENCE [LARGE SCALE GENOMIC DNA]</scope>
    <source>
        <strain evidence="1 2">A51</strain>
    </source>
</reference>
<evidence type="ECO:0000313" key="2">
    <source>
        <dbReference type="Proteomes" id="UP000044806"/>
    </source>
</evidence>
<evidence type="ECO:0000313" key="1">
    <source>
        <dbReference type="EMBL" id="CSA69518.1"/>
    </source>
</evidence>
<dbReference type="EMBL" id="CWOW01000010">
    <property type="protein sequence ID" value="CSA69518.1"/>
    <property type="molecule type" value="Genomic_DNA"/>
</dbReference>
<accession>A0A655QPX8</accession>
<sequence length="101" mass="11995">MWLNLLRAPLIDIIQNEISDRIEIINVHLRQIRCDRLIGSNRNDVFIMRVKPRLTDFRAVQFNFWKSDIFTAFNQNHIELFSIKSSQQIIKLRFGIGGFGY</sequence>